<keyword evidence="8" id="KW-0326">Glycosidase</keyword>
<accession>A0ABR3YFT2</accession>
<organism evidence="8 9">
    <name type="scientific">Paecilomyces lecythidis</name>
    <dbReference type="NCBI Taxonomy" id="3004212"/>
    <lineage>
        <taxon>Eukaryota</taxon>
        <taxon>Fungi</taxon>
        <taxon>Dikarya</taxon>
        <taxon>Ascomycota</taxon>
        <taxon>Pezizomycotina</taxon>
        <taxon>Eurotiomycetes</taxon>
        <taxon>Eurotiomycetidae</taxon>
        <taxon>Eurotiales</taxon>
        <taxon>Thermoascaceae</taxon>
        <taxon>Paecilomyces</taxon>
    </lineage>
</organism>
<dbReference type="InterPro" id="IPR008928">
    <property type="entry name" value="6-hairpin_glycosidase_sf"/>
</dbReference>
<dbReference type="Gene3D" id="2.60.120.260">
    <property type="entry name" value="Galactose-binding domain-like"/>
    <property type="match status" value="1"/>
</dbReference>
<keyword evidence="9" id="KW-1185">Reference proteome</keyword>
<evidence type="ECO:0000256" key="2">
    <source>
        <dbReference type="ARBA" id="ARBA00006768"/>
    </source>
</evidence>
<dbReference type="InterPro" id="IPR005196">
    <property type="entry name" value="Glyco_hydro_65_N"/>
</dbReference>
<evidence type="ECO:0000313" key="8">
    <source>
        <dbReference type="EMBL" id="KAL1886309.1"/>
    </source>
</evidence>
<evidence type="ECO:0000313" key="9">
    <source>
        <dbReference type="Proteomes" id="UP001583193"/>
    </source>
</evidence>
<evidence type="ECO:0000256" key="5">
    <source>
        <dbReference type="SAM" id="SignalP"/>
    </source>
</evidence>
<evidence type="ECO:0000259" key="6">
    <source>
        <dbReference type="Pfam" id="PF03632"/>
    </source>
</evidence>
<dbReference type="InterPro" id="IPR011013">
    <property type="entry name" value="Gal_mutarotase_sf_dom"/>
</dbReference>
<dbReference type="Gene3D" id="1.50.10.10">
    <property type="match status" value="1"/>
</dbReference>
<feature type="region of interest" description="Disordered" evidence="4">
    <location>
        <begin position="1079"/>
        <end position="1098"/>
    </location>
</feature>
<protein>
    <recommendedName>
        <fullName evidence="3">alpha,alpha-trehalase</fullName>
        <ecNumber evidence="3">3.2.1.28</ecNumber>
    </recommendedName>
</protein>
<dbReference type="Gene3D" id="2.70.98.40">
    <property type="entry name" value="Glycoside hydrolase, family 65, N-terminal domain"/>
    <property type="match status" value="1"/>
</dbReference>
<comment type="similarity">
    <text evidence="2">Belongs to the glycosyl hydrolase 65 family.</text>
</comment>
<dbReference type="InterPro" id="IPR037018">
    <property type="entry name" value="GH65_N"/>
</dbReference>
<dbReference type="PANTHER" id="PTHR11051">
    <property type="entry name" value="GLYCOSYL HYDROLASE-RELATED"/>
    <property type="match status" value="1"/>
</dbReference>
<keyword evidence="8" id="KW-0378">Hydrolase</keyword>
<proteinExistence type="inferred from homology"/>
<feature type="domain" description="Glycoside hydrolase family 65 N-terminal" evidence="7">
    <location>
        <begin position="78"/>
        <end position="344"/>
    </location>
</feature>
<keyword evidence="5" id="KW-0732">Signal</keyword>
<dbReference type="InterPro" id="IPR012341">
    <property type="entry name" value="6hp_glycosidase-like_sf"/>
</dbReference>
<dbReference type="SUPFAM" id="SSF48208">
    <property type="entry name" value="Six-hairpin glycosidases"/>
    <property type="match status" value="1"/>
</dbReference>
<evidence type="ECO:0000256" key="1">
    <source>
        <dbReference type="ARBA" id="ARBA00001576"/>
    </source>
</evidence>
<dbReference type="SUPFAM" id="SSF74650">
    <property type="entry name" value="Galactose mutarotase-like"/>
    <property type="match status" value="1"/>
</dbReference>
<dbReference type="InterPro" id="IPR005195">
    <property type="entry name" value="Glyco_hydro_65_M"/>
</dbReference>
<dbReference type="GO" id="GO:0004555">
    <property type="term" value="F:alpha,alpha-trehalase activity"/>
    <property type="evidence" value="ECO:0007669"/>
    <property type="project" value="UniProtKB-EC"/>
</dbReference>
<dbReference type="EMBL" id="JAVDPF010000001">
    <property type="protein sequence ID" value="KAL1886309.1"/>
    <property type="molecule type" value="Genomic_DNA"/>
</dbReference>
<evidence type="ECO:0000256" key="4">
    <source>
        <dbReference type="SAM" id="MobiDB-lite"/>
    </source>
</evidence>
<feature type="signal peptide" evidence="5">
    <location>
        <begin position="1"/>
        <end position="23"/>
    </location>
</feature>
<reference evidence="8 9" key="1">
    <citation type="journal article" date="2024" name="IMA Fungus">
        <title>IMA Genome - F19 : A genome assembly and annotation guide to empower mycologists, including annotated draft genome sequences of Ceratocystis pirilliformis, Diaporthe australafricana, Fusarium ophioides, Paecilomyces lecythidis, and Sporothrix stenoceras.</title>
        <authorList>
            <person name="Aylward J."/>
            <person name="Wilson A.M."/>
            <person name="Visagie C.M."/>
            <person name="Spraker J."/>
            <person name="Barnes I."/>
            <person name="Buitendag C."/>
            <person name="Ceriani C."/>
            <person name="Del Mar Angel L."/>
            <person name="du Plessis D."/>
            <person name="Fuchs T."/>
            <person name="Gasser K."/>
            <person name="Kramer D."/>
            <person name="Li W."/>
            <person name="Munsamy K."/>
            <person name="Piso A."/>
            <person name="Price J.L."/>
            <person name="Sonnekus B."/>
            <person name="Thomas C."/>
            <person name="van der Nest A."/>
            <person name="van Dijk A."/>
            <person name="van Heerden A."/>
            <person name="van Vuuren N."/>
            <person name="Yilmaz N."/>
            <person name="Duong T.A."/>
            <person name="van der Merwe N.A."/>
            <person name="Wingfield M.J."/>
            <person name="Wingfield B.D."/>
        </authorList>
    </citation>
    <scope>NUCLEOTIDE SEQUENCE [LARGE SCALE GENOMIC DNA]</scope>
    <source>
        <strain evidence="8 9">CMW 18167</strain>
    </source>
</reference>
<dbReference type="Pfam" id="PF03636">
    <property type="entry name" value="Glyco_hydro_65N"/>
    <property type="match status" value="1"/>
</dbReference>
<evidence type="ECO:0000259" key="7">
    <source>
        <dbReference type="Pfam" id="PF03636"/>
    </source>
</evidence>
<dbReference type="Proteomes" id="UP001583193">
    <property type="component" value="Unassembled WGS sequence"/>
</dbReference>
<feature type="domain" description="Glycoside hydrolase family 65 central catalytic" evidence="6">
    <location>
        <begin position="435"/>
        <end position="625"/>
    </location>
</feature>
<dbReference type="Pfam" id="PF03632">
    <property type="entry name" value="Glyco_hydro_65m"/>
    <property type="match status" value="1"/>
</dbReference>
<gene>
    <name evidence="8" type="primary">ATH1</name>
    <name evidence="8" type="ORF">Plec18167_000238</name>
</gene>
<comment type="caution">
    <text evidence="8">The sequence shown here is derived from an EMBL/GenBank/DDBJ whole genome shotgun (WGS) entry which is preliminary data.</text>
</comment>
<comment type="catalytic activity">
    <reaction evidence="1">
        <text>alpha,alpha-trehalose + H2O = alpha-D-glucose + beta-D-glucose</text>
        <dbReference type="Rhea" id="RHEA:32675"/>
        <dbReference type="ChEBI" id="CHEBI:15377"/>
        <dbReference type="ChEBI" id="CHEBI:15903"/>
        <dbReference type="ChEBI" id="CHEBI:16551"/>
        <dbReference type="ChEBI" id="CHEBI:17925"/>
        <dbReference type="EC" id="3.2.1.28"/>
    </reaction>
</comment>
<dbReference type="PANTHER" id="PTHR11051:SF8">
    <property type="entry name" value="PROTEIN-GLUCOSYLGALACTOSYLHYDROXYLYSINE GLUCOSIDASE"/>
    <property type="match status" value="1"/>
</dbReference>
<evidence type="ECO:0000256" key="3">
    <source>
        <dbReference type="ARBA" id="ARBA00012757"/>
    </source>
</evidence>
<dbReference type="EC" id="3.2.1.28" evidence="3"/>
<name>A0ABR3YFT2_9EURO</name>
<feature type="compositionally biased region" description="Basic and acidic residues" evidence="4">
    <location>
        <begin position="1085"/>
        <end position="1098"/>
    </location>
</feature>
<sequence length="1098" mass="119564">MRLTKFLEWGLLASLIQSTPVSALSHDARVGRVLQKYSGPASIERRGDSAGNSSHLYSTRFDGVSWDQENWRLESTTLDQGHFQSRGSVANGYIGINVASAGPFFELDVPVDGNVISGWPLFSRRQTFATISGFFDFQPETNGSNFPWLNQYGGESVISGIPHWSGLVLDLGNDTYLDATVDNETILGYTTTFDYKAGLLSWSYTWKPKHAQASFNVTYRLFTHKLYVNQAVVRMEVTASDDTEATVANVIDGYSAVRTDFVESGQDGPAIYSAVRPWGINNVTAYVYAVMSGSEGVNTSKLSVAKDKPYLHTNDSSIAQSANVKFTAGKTVSITKFVGAASSDAFHDPRNTAKEAALKGRAAGYEKSLNTHVSEWANVMPDGSVDDFTFPENGNLPQDEYIIDSAISAVTNPYYLLQNTVGKNAIRKASSTSLNTESISVGGLTSDSYAGQVFWDADTWMQPGIAASHPEAAQCITNYRIAKYDQARENIHTAFTSSKNKTHFSESAAIYPWTSARFGNCTGTGPCFDYEYHLNGDIGLAFINQWVATGDDDFFKEKLFPIYDSVATTFSNLLERNGTSWTLTNLTDPDEYANHVDAGGYTMPLIAQTLLYANAFRKQFGIEQNSTWTDMAENVLLLRENGVTLEYTTMNGTAAIKQADVVLDTYPLNYDSGYSSQDALNDLDYYAGSQSPDGPAMTWAIFSIVASEVSPSGCSAYTYGQIAYIPYARAPFYQLSEQMVDDPSLNGGTHPAYPFLTGSGGANQVVLFGYLGLRLLPDNVIHIDPNMPPQVPHVKYRTFYWRGWPISANSNYTHTTIQRATDVPPLDTADPKFANVTIPVHVGTERNATVYRLPINGTLTVVNRQIASQNTAAGNIAQCKPVTSTSEFEPGQFPIAAIDGATSTKWQPSYAANVSALTVSLTQTESNAPISGFSFDWAQAPPVNATVILHNNSVEDPASAFSSTSGSSSKSDYSVVLHLHNITLSDPYNPKTTNLDAINIPRGNSTNVTLSDPVPVPRFATLLIVGNQALSGAEVQAKNGTGATVAEWSILAGNSTVVASDPDAEKRKLKRSAVPLGRYMRDRRRSSPDLDERLQLIR</sequence>
<feature type="chain" id="PRO_5045993227" description="alpha,alpha-trehalase" evidence="5">
    <location>
        <begin position="24"/>
        <end position="1098"/>
    </location>
</feature>